<sequence>MKVLANKLACAGDNITKKDLLIRTLNGLGYGYMDLASIITANKMNYDDAYALLLTHEARLEQNPNSQNSQAMFNANYSMMNANYSHMRGIPRRNAYGNGSFGQFGGRGQNFGRGMFFTSYPRGFPAGSSTVGGFGRGHATGFRRNQQFTHHPRSPHVRNVFSPAINSSISTGESNESIPVCQICHKQGHTADACWYRYGDSYSPSPKQFGRGKMMGPKAAYMANFEPFSYQQSAIEDPYEFSVFSQNKQLQFSFSCDTLAYMGNTSSFWSGCVSICADESAKLNESSCSGIGCCQIPLPQSLKSLNLTLRSIHNHTNLGKFMPCDYALLADETFNIAEFFASEDKSSSNVTIEWVVKEKNCPDDPNSEVYGCGGNTTCYYSKNGQGYRCKCKPGFQGNPYLGCVVFFNLFIKNLSPYVRVTDIDECLDKEKYHCEGKCKNTIGSYTCDCPIGMYGDGKVDCQGFHITTIVAVIGAVIFSVILGILIFIGCIERRNQKNFLKNGELVEATKNYDESHFLGEGGFGSVYKGVLPDNTQIAVKKPKESDKIRINQEFQKEMGIVSRINHKNVVKILGLCLQTKVPLLVYEFVSNGTLSHHIHDKSSQVLRTWKMCLRIAAEIASSLDYFHSLASPPIIHGDVKSSNILLDDKYTAKVADFVASVLISPDQAAMATKIQGTFGYLDPEYLMTEKSDVYSFGVVLVELLTGVKPGSRMTLASNEKINIVQNIVQYFLSSIENNCLRQILSFRVADESEMEEVEIVAELASECLRKANNEASF</sequence>
<keyword evidence="3 10" id="KW-0547">Nucleotide-binding</keyword>
<dbReference type="FunFam" id="3.30.200.20:FF:000162">
    <property type="entry name" value="Adenine nucleotide alpha hydrolase-like domain kinase"/>
    <property type="match status" value="1"/>
</dbReference>
<dbReference type="GO" id="GO:0005509">
    <property type="term" value="F:calcium ion binding"/>
    <property type="evidence" value="ECO:0007669"/>
    <property type="project" value="InterPro"/>
</dbReference>
<keyword evidence="9" id="KW-0245">EGF-like domain</keyword>
<accession>A0A2H5QM09</accession>
<comment type="catalytic activity">
    <reaction evidence="7">
        <text>L-seryl-[protein] + ATP = O-phospho-L-seryl-[protein] + ADP + H(+)</text>
        <dbReference type="Rhea" id="RHEA:17989"/>
        <dbReference type="Rhea" id="RHEA-COMP:9863"/>
        <dbReference type="Rhea" id="RHEA-COMP:11604"/>
        <dbReference type="ChEBI" id="CHEBI:15378"/>
        <dbReference type="ChEBI" id="CHEBI:29999"/>
        <dbReference type="ChEBI" id="CHEBI:30616"/>
        <dbReference type="ChEBI" id="CHEBI:83421"/>
        <dbReference type="ChEBI" id="CHEBI:456216"/>
    </reaction>
</comment>
<feature type="binding site" evidence="10">
    <location>
        <position position="541"/>
    </location>
    <ligand>
        <name>ATP</name>
        <dbReference type="ChEBI" id="CHEBI:30616"/>
    </ligand>
</feature>
<dbReference type="InterPro" id="IPR000152">
    <property type="entry name" value="EGF-type_Asp/Asn_hydroxyl_site"/>
</dbReference>
<dbReference type="GO" id="GO:0005886">
    <property type="term" value="C:plasma membrane"/>
    <property type="evidence" value="ECO:0007669"/>
    <property type="project" value="TreeGrafter"/>
</dbReference>
<reference evidence="14 15" key="1">
    <citation type="journal article" date="2017" name="Front. Genet.">
        <title>Draft sequencing of the heterozygous diploid genome of Satsuma (Citrus unshiu Marc.) using a hybrid assembly approach.</title>
        <authorList>
            <person name="Shimizu T."/>
            <person name="Tanizawa Y."/>
            <person name="Mochizuki T."/>
            <person name="Nagasaki H."/>
            <person name="Yoshioka T."/>
            <person name="Toyoda A."/>
            <person name="Fujiyama A."/>
            <person name="Kaminuma E."/>
            <person name="Nakamura Y."/>
        </authorList>
    </citation>
    <scope>NUCLEOTIDE SEQUENCE [LARGE SCALE GENOMIC DNA]</scope>
    <source>
        <strain evidence="15">cv. Miyagawa wase</strain>
    </source>
</reference>
<feature type="domain" description="EGF-like" evidence="13">
    <location>
        <begin position="422"/>
        <end position="462"/>
    </location>
</feature>
<keyword evidence="15" id="KW-1185">Reference proteome</keyword>
<feature type="domain" description="EGF-like" evidence="13">
    <location>
        <begin position="363"/>
        <end position="404"/>
    </location>
</feature>
<dbReference type="InterPro" id="IPR008271">
    <property type="entry name" value="Ser/Thr_kinase_AS"/>
</dbReference>
<dbReference type="PROSITE" id="PS01187">
    <property type="entry name" value="EGF_CA"/>
    <property type="match status" value="1"/>
</dbReference>
<dbReference type="Pfam" id="PF00069">
    <property type="entry name" value="Pkinase"/>
    <property type="match status" value="1"/>
</dbReference>
<dbReference type="Gene3D" id="2.10.25.10">
    <property type="entry name" value="Laminin"/>
    <property type="match status" value="1"/>
</dbReference>
<feature type="disulfide bond" evidence="9">
    <location>
        <begin position="372"/>
        <end position="389"/>
    </location>
</feature>
<evidence type="ECO:0000256" key="7">
    <source>
        <dbReference type="ARBA" id="ARBA00047558"/>
    </source>
</evidence>
<evidence type="ECO:0000256" key="6">
    <source>
        <dbReference type="ARBA" id="ARBA00023157"/>
    </source>
</evidence>
<dbReference type="PROSITE" id="PS50011">
    <property type="entry name" value="PROTEIN_KINASE_DOM"/>
    <property type="match status" value="1"/>
</dbReference>
<evidence type="ECO:0000256" key="9">
    <source>
        <dbReference type="PROSITE-ProRule" id="PRU00076"/>
    </source>
</evidence>
<feature type="transmembrane region" description="Helical" evidence="11">
    <location>
        <begin position="469"/>
        <end position="491"/>
    </location>
</feature>
<dbReference type="Gene3D" id="3.30.200.20">
    <property type="entry name" value="Phosphorylase Kinase, domain 1"/>
    <property type="match status" value="1"/>
</dbReference>
<keyword evidence="11" id="KW-0472">Membrane</keyword>
<dbReference type="STRING" id="55188.A0A2H5QM09"/>
<dbReference type="PANTHER" id="PTHR27005">
    <property type="entry name" value="WALL-ASSOCIATED RECEPTOR KINASE-LIKE 21"/>
    <property type="match status" value="1"/>
</dbReference>
<evidence type="ECO:0000259" key="13">
    <source>
        <dbReference type="PROSITE" id="PS50026"/>
    </source>
</evidence>
<dbReference type="GO" id="GO:0007166">
    <property type="term" value="P:cell surface receptor signaling pathway"/>
    <property type="evidence" value="ECO:0007669"/>
    <property type="project" value="InterPro"/>
</dbReference>
<dbReference type="SMART" id="SM00220">
    <property type="entry name" value="S_TKc"/>
    <property type="match status" value="1"/>
</dbReference>
<evidence type="ECO:0000256" key="4">
    <source>
        <dbReference type="ARBA" id="ARBA00022777"/>
    </source>
</evidence>
<name>A0A2H5QM09_CITUN</name>
<gene>
    <name evidence="14" type="ORF">CUMW_242880</name>
</gene>
<dbReference type="InterPro" id="IPR000742">
    <property type="entry name" value="EGF"/>
</dbReference>
<evidence type="ECO:0000256" key="1">
    <source>
        <dbReference type="ARBA" id="ARBA00022527"/>
    </source>
</evidence>
<dbReference type="SMART" id="SM00181">
    <property type="entry name" value="EGF"/>
    <property type="match status" value="2"/>
</dbReference>
<dbReference type="InterPro" id="IPR045274">
    <property type="entry name" value="WAK-like"/>
</dbReference>
<dbReference type="SUPFAM" id="SSF56112">
    <property type="entry name" value="Protein kinase-like (PK-like)"/>
    <property type="match status" value="1"/>
</dbReference>
<dbReference type="InterPro" id="IPR011009">
    <property type="entry name" value="Kinase-like_dom_sf"/>
</dbReference>
<comment type="catalytic activity">
    <reaction evidence="8">
        <text>L-threonyl-[protein] + ATP = O-phospho-L-threonyl-[protein] + ADP + H(+)</text>
        <dbReference type="Rhea" id="RHEA:46608"/>
        <dbReference type="Rhea" id="RHEA-COMP:11060"/>
        <dbReference type="Rhea" id="RHEA-COMP:11605"/>
        <dbReference type="ChEBI" id="CHEBI:15378"/>
        <dbReference type="ChEBI" id="CHEBI:30013"/>
        <dbReference type="ChEBI" id="CHEBI:30616"/>
        <dbReference type="ChEBI" id="CHEBI:61977"/>
        <dbReference type="ChEBI" id="CHEBI:456216"/>
    </reaction>
</comment>
<evidence type="ECO:0000313" key="14">
    <source>
        <dbReference type="EMBL" id="GAY65664.1"/>
    </source>
</evidence>
<keyword evidence="6 9" id="KW-1015">Disulfide bond</keyword>
<evidence type="ECO:0000313" key="15">
    <source>
        <dbReference type="Proteomes" id="UP000236630"/>
    </source>
</evidence>
<evidence type="ECO:0000256" key="8">
    <source>
        <dbReference type="ARBA" id="ARBA00047951"/>
    </source>
</evidence>
<dbReference type="PROSITE" id="PS00108">
    <property type="entry name" value="PROTEIN_KINASE_ST"/>
    <property type="match status" value="1"/>
</dbReference>
<evidence type="ECO:0000256" key="5">
    <source>
        <dbReference type="ARBA" id="ARBA00022840"/>
    </source>
</evidence>
<dbReference type="PANTHER" id="PTHR27005:SF315">
    <property type="entry name" value="PROTEIN KINASE DOMAIN-CONTAINING PROTEIN"/>
    <property type="match status" value="1"/>
</dbReference>
<dbReference type="GO" id="GO:0005524">
    <property type="term" value="F:ATP binding"/>
    <property type="evidence" value="ECO:0007669"/>
    <property type="project" value="UniProtKB-UniRule"/>
</dbReference>
<dbReference type="SUPFAM" id="SSF57196">
    <property type="entry name" value="EGF/Laminin"/>
    <property type="match status" value="1"/>
</dbReference>
<keyword evidence="11" id="KW-1133">Transmembrane helix</keyword>
<evidence type="ECO:0000256" key="2">
    <source>
        <dbReference type="ARBA" id="ARBA00022679"/>
    </source>
</evidence>
<dbReference type="InterPro" id="IPR001881">
    <property type="entry name" value="EGF-like_Ca-bd_dom"/>
</dbReference>
<dbReference type="SMART" id="SM00179">
    <property type="entry name" value="EGF_CA"/>
    <property type="match status" value="1"/>
</dbReference>
<comment type="caution">
    <text evidence="9">Lacks conserved residue(s) required for the propagation of feature annotation.</text>
</comment>
<evidence type="ECO:0000256" key="3">
    <source>
        <dbReference type="ARBA" id="ARBA00022741"/>
    </source>
</evidence>
<dbReference type="PROSITE" id="PS00010">
    <property type="entry name" value="ASX_HYDROXYL"/>
    <property type="match status" value="1"/>
</dbReference>
<dbReference type="PROSITE" id="PS50026">
    <property type="entry name" value="EGF_3"/>
    <property type="match status" value="2"/>
</dbReference>
<dbReference type="Proteomes" id="UP000236630">
    <property type="component" value="Unassembled WGS sequence"/>
</dbReference>
<evidence type="ECO:0000256" key="10">
    <source>
        <dbReference type="PROSITE-ProRule" id="PRU10141"/>
    </source>
</evidence>
<dbReference type="CDD" id="cd00054">
    <property type="entry name" value="EGF_CA"/>
    <property type="match status" value="1"/>
</dbReference>
<evidence type="ECO:0000259" key="12">
    <source>
        <dbReference type="PROSITE" id="PS50011"/>
    </source>
</evidence>
<organism evidence="14 15">
    <name type="scientific">Citrus unshiu</name>
    <name type="common">Satsuma mandarin</name>
    <name type="synonym">Citrus nobilis var. unshiu</name>
    <dbReference type="NCBI Taxonomy" id="55188"/>
    <lineage>
        <taxon>Eukaryota</taxon>
        <taxon>Viridiplantae</taxon>
        <taxon>Streptophyta</taxon>
        <taxon>Embryophyta</taxon>
        <taxon>Tracheophyta</taxon>
        <taxon>Spermatophyta</taxon>
        <taxon>Magnoliopsida</taxon>
        <taxon>eudicotyledons</taxon>
        <taxon>Gunneridae</taxon>
        <taxon>Pentapetalae</taxon>
        <taxon>rosids</taxon>
        <taxon>malvids</taxon>
        <taxon>Sapindales</taxon>
        <taxon>Rutaceae</taxon>
        <taxon>Aurantioideae</taxon>
        <taxon>Citrus</taxon>
    </lineage>
</organism>
<dbReference type="PROSITE" id="PS00107">
    <property type="entry name" value="PROTEIN_KINASE_ATP"/>
    <property type="match status" value="1"/>
</dbReference>
<keyword evidence="11" id="KW-0812">Transmembrane</keyword>
<dbReference type="PROSITE" id="PS01186">
    <property type="entry name" value="EGF_2"/>
    <property type="match status" value="1"/>
</dbReference>
<dbReference type="EMBL" id="BDQV01000503">
    <property type="protein sequence ID" value="GAY65664.1"/>
    <property type="molecule type" value="Genomic_DNA"/>
</dbReference>
<keyword evidence="1" id="KW-0723">Serine/threonine-protein kinase</keyword>
<dbReference type="FunFam" id="1.10.510.10:FF:000084">
    <property type="entry name" value="Wall-associated receptor kinase 2"/>
    <property type="match status" value="1"/>
</dbReference>
<keyword evidence="4" id="KW-0418">Kinase</keyword>
<comment type="caution">
    <text evidence="14">The sequence shown here is derived from an EMBL/GenBank/DDBJ whole genome shotgun (WGS) entry which is preliminary data.</text>
</comment>
<dbReference type="InterPro" id="IPR017441">
    <property type="entry name" value="Protein_kinase_ATP_BS"/>
</dbReference>
<proteinExistence type="predicted"/>
<feature type="domain" description="Protein kinase" evidence="12">
    <location>
        <begin position="512"/>
        <end position="768"/>
    </location>
</feature>
<evidence type="ECO:0008006" key="16">
    <source>
        <dbReference type="Google" id="ProtNLM"/>
    </source>
</evidence>
<protein>
    <recommendedName>
        <fullName evidence="16">Protein kinase domain-containing protein</fullName>
    </recommendedName>
</protein>
<evidence type="ECO:0000256" key="11">
    <source>
        <dbReference type="SAM" id="Phobius"/>
    </source>
</evidence>
<keyword evidence="2" id="KW-0808">Transferase</keyword>
<keyword evidence="5 10" id="KW-0067">ATP-binding</keyword>
<dbReference type="InterPro" id="IPR000719">
    <property type="entry name" value="Prot_kinase_dom"/>
</dbReference>
<dbReference type="GO" id="GO:0004674">
    <property type="term" value="F:protein serine/threonine kinase activity"/>
    <property type="evidence" value="ECO:0007669"/>
    <property type="project" value="UniProtKB-KW"/>
</dbReference>
<dbReference type="InterPro" id="IPR018097">
    <property type="entry name" value="EGF_Ca-bd_CS"/>
</dbReference>
<dbReference type="AlphaFoldDB" id="A0A2H5QM09"/>
<dbReference type="Gene3D" id="1.10.510.10">
    <property type="entry name" value="Transferase(Phosphotransferase) domain 1"/>
    <property type="match status" value="1"/>
</dbReference>